<dbReference type="RefSeq" id="WP_124944972.1">
    <property type="nucleotide sequence ID" value="NZ_BHVT01000005.1"/>
</dbReference>
<protein>
    <submittedName>
        <fullName evidence="1">Uncharacterized protein</fullName>
    </submittedName>
</protein>
<sequence length="85" mass="9637">MKHAFLVNHRQLPSHNAENKVVQWHVFRDAKQADEYADHIFLGDGQSIVGGFDEDSIGELWWVGVEVADLSIWGNRSAVNKHAQL</sequence>
<dbReference type="Proteomes" id="UP000295367">
    <property type="component" value="Unassembled WGS sequence"/>
</dbReference>
<evidence type="ECO:0000313" key="2">
    <source>
        <dbReference type="Proteomes" id="UP000295367"/>
    </source>
</evidence>
<proteinExistence type="predicted"/>
<gene>
    <name evidence="1" type="ORF">EDC63_1273</name>
</gene>
<reference evidence="1 2" key="1">
    <citation type="submission" date="2019-03" db="EMBL/GenBank/DDBJ databases">
        <title>Genomic Encyclopedia of Type Strains, Phase IV (KMG-IV): sequencing the most valuable type-strain genomes for metagenomic binning, comparative biology and taxonomic classification.</title>
        <authorList>
            <person name="Goeker M."/>
        </authorList>
    </citation>
    <scope>NUCLEOTIDE SEQUENCE [LARGE SCALE GENOMIC DNA]</scope>
    <source>
        <strain evidence="1 2">DSM 100309</strain>
    </source>
</reference>
<dbReference type="EMBL" id="SMCO01000027">
    <property type="protein sequence ID" value="TCV81045.1"/>
    <property type="molecule type" value="Genomic_DNA"/>
</dbReference>
<evidence type="ECO:0000313" key="1">
    <source>
        <dbReference type="EMBL" id="TCV81045.1"/>
    </source>
</evidence>
<name>A0A4V2W0W6_9PROT</name>
<keyword evidence="2" id="KW-1185">Reference proteome</keyword>
<organism evidence="1 2">
    <name type="scientific">Sulfurirhabdus autotrophica</name>
    <dbReference type="NCBI Taxonomy" id="1706046"/>
    <lineage>
        <taxon>Bacteria</taxon>
        <taxon>Pseudomonadati</taxon>
        <taxon>Pseudomonadota</taxon>
        <taxon>Betaproteobacteria</taxon>
        <taxon>Nitrosomonadales</taxon>
        <taxon>Sulfuricellaceae</taxon>
        <taxon>Sulfurirhabdus</taxon>
    </lineage>
</organism>
<accession>A0A4V2W0W6</accession>
<dbReference type="OrthoDB" id="8563902at2"/>
<comment type="caution">
    <text evidence="1">The sequence shown here is derived from an EMBL/GenBank/DDBJ whole genome shotgun (WGS) entry which is preliminary data.</text>
</comment>
<dbReference type="AlphaFoldDB" id="A0A4V2W0W6"/>